<dbReference type="AlphaFoldDB" id="A0A918J6R3"/>
<dbReference type="Proteomes" id="UP000634668">
    <property type="component" value="Unassembled WGS sequence"/>
</dbReference>
<evidence type="ECO:0000313" key="8">
    <source>
        <dbReference type="Proteomes" id="UP000634668"/>
    </source>
</evidence>
<evidence type="ECO:0000256" key="1">
    <source>
        <dbReference type="ARBA" id="ARBA00004127"/>
    </source>
</evidence>
<feature type="transmembrane region" description="Helical" evidence="5">
    <location>
        <begin position="50"/>
        <end position="71"/>
    </location>
</feature>
<feature type="transmembrane region" description="Helical" evidence="5">
    <location>
        <begin position="396"/>
        <end position="416"/>
    </location>
</feature>
<dbReference type="PANTHER" id="PTHR43826:SF3">
    <property type="entry name" value="GLUCOSE-6-PHOSPHATE EXCHANGER SLC37A4"/>
    <property type="match status" value="1"/>
</dbReference>
<keyword evidence="2 5" id="KW-0812">Transmembrane</keyword>
<sequence>MSLTADQRYWRKRIFVLTWLAYAGFYFGRKNLSVTWSSMERDLGLDNADYASIIFIYSLVYTIGQFVNGYLSDTFGARKVVSFGLFLAAIGNFFLGMSFSAGIIVFLIAANGYGQSTGWSGLIKNMTPWFRRTERGIVMSWWSTCYVTGGFLATIFATYVAFDMEFLSELGWKRGFFFPSLILFIVACFYLLLTRNDPKDVGLPQIVDNKYEFAGGAKAEKLIILKILIRNSTLWIYSACYMILKMIRYAFLFWLPIYLEKALNYGISDAGYMSSVFELIGFFGVILAGYSSDKLFKSNRFSTVSIMMFGLGIACLIHPLLVPYGKFATIISIALIGITTYGPDSLICTAGSMDVGGTKGAAMAAGIINGMGSIGQMFSGFIVMAINLHFGWNNLFYFFVIMSFIGGGLGILKWNLKSSDN</sequence>
<dbReference type="GO" id="GO:0035435">
    <property type="term" value="P:phosphate ion transmembrane transport"/>
    <property type="evidence" value="ECO:0007669"/>
    <property type="project" value="TreeGrafter"/>
</dbReference>
<dbReference type="RefSeq" id="WP_026814458.1">
    <property type="nucleotide sequence ID" value="NZ_BMWP01000028.1"/>
</dbReference>
<dbReference type="PANTHER" id="PTHR43826">
    <property type="entry name" value="GLUCOSE-6-PHOSPHATE EXCHANGER SLC37A4"/>
    <property type="match status" value="1"/>
</dbReference>
<organism evidence="7 8">
    <name type="scientific">Arenibacter certesii</name>
    <dbReference type="NCBI Taxonomy" id="228955"/>
    <lineage>
        <taxon>Bacteria</taxon>
        <taxon>Pseudomonadati</taxon>
        <taxon>Bacteroidota</taxon>
        <taxon>Flavobacteriia</taxon>
        <taxon>Flavobacteriales</taxon>
        <taxon>Flavobacteriaceae</taxon>
        <taxon>Arenibacter</taxon>
    </lineage>
</organism>
<dbReference type="GO" id="GO:0012505">
    <property type="term" value="C:endomembrane system"/>
    <property type="evidence" value="ECO:0007669"/>
    <property type="project" value="UniProtKB-SubCell"/>
</dbReference>
<name>A0A918J6R3_9FLAO</name>
<feature type="transmembrane region" description="Helical" evidence="5">
    <location>
        <begin position="174"/>
        <end position="193"/>
    </location>
</feature>
<dbReference type="GO" id="GO:0061513">
    <property type="term" value="F:glucose 6-phosphate:phosphate antiporter activity"/>
    <property type="evidence" value="ECO:0007669"/>
    <property type="project" value="TreeGrafter"/>
</dbReference>
<dbReference type="Pfam" id="PF07690">
    <property type="entry name" value="MFS_1"/>
    <property type="match status" value="1"/>
</dbReference>
<reference evidence="7" key="1">
    <citation type="journal article" date="2014" name="Int. J. Syst. Evol. Microbiol.">
        <title>Complete genome sequence of Corynebacterium casei LMG S-19264T (=DSM 44701T), isolated from a smear-ripened cheese.</title>
        <authorList>
            <consortium name="US DOE Joint Genome Institute (JGI-PGF)"/>
            <person name="Walter F."/>
            <person name="Albersmeier A."/>
            <person name="Kalinowski J."/>
            <person name="Ruckert C."/>
        </authorList>
    </citation>
    <scope>NUCLEOTIDE SEQUENCE</scope>
    <source>
        <strain evidence="7">KCTC 12113</strain>
    </source>
</reference>
<feature type="transmembrane region" description="Helical" evidence="5">
    <location>
        <begin position="234"/>
        <end position="258"/>
    </location>
</feature>
<dbReference type="PROSITE" id="PS50850">
    <property type="entry name" value="MFS"/>
    <property type="match status" value="1"/>
</dbReference>
<evidence type="ECO:0000256" key="5">
    <source>
        <dbReference type="SAM" id="Phobius"/>
    </source>
</evidence>
<dbReference type="Gene3D" id="1.20.1250.20">
    <property type="entry name" value="MFS general substrate transporter like domains"/>
    <property type="match status" value="2"/>
</dbReference>
<reference evidence="7" key="2">
    <citation type="submission" date="2020-09" db="EMBL/GenBank/DDBJ databases">
        <authorList>
            <person name="Sun Q."/>
            <person name="Kim S."/>
        </authorList>
    </citation>
    <scope>NUCLEOTIDE SEQUENCE</scope>
    <source>
        <strain evidence="7">KCTC 12113</strain>
    </source>
</reference>
<keyword evidence="4 5" id="KW-0472">Membrane</keyword>
<dbReference type="GO" id="GO:0016020">
    <property type="term" value="C:membrane"/>
    <property type="evidence" value="ECO:0007669"/>
    <property type="project" value="InterPro"/>
</dbReference>
<proteinExistence type="predicted"/>
<feature type="domain" description="Major facilitator superfamily (MFS) profile" evidence="6">
    <location>
        <begin position="14"/>
        <end position="418"/>
    </location>
</feature>
<protein>
    <submittedName>
        <fullName evidence="7">MFS transporter</fullName>
    </submittedName>
</protein>
<dbReference type="InterPro" id="IPR000849">
    <property type="entry name" value="Sugar_P_transporter"/>
</dbReference>
<evidence type="ECO:0000313" key="7">
    <source>
        <dbReference type="EMBL" id="GGW45949.1"/>
    </source>
</evidence>
<evidence type="ECO:0000256" key="3">
    <source>
        <dbReference type="ARBA" id="ARBA00022989"/>
    </source>
</evidence>
<dbReference type="PIRSF" id="PIRSF002808">
    <property type="entry name" value="Hexose_phosphate_transp"/>
    <property type="match status" value="1"/>
</dbReference>
<keyword evidence="8" id="KW-1185">Reference proteome</keyword>
<evidence type="ECO:0000259" key="6">
    <source>
        <dbReference type="PROSITE" id="PS50850"/>
    </source>
</evidence>
<gene>
    <name evidence="7" type="ORF">GCM10007383_32810</name>
</gene>
<dbReference type="InterPro" id="IPR051337">
    <property type="entry name" value="OPA_Antiporter"/>
</dbReference>
<feature type="transmembrane region" description="Helical" evidence="5">
    <location>
        <begin position="361"/>
        <end position="390"/>
    </location>
</feature>
<feature type="transmembrane region" description="Helical" evidence="5">
    <location>
        <begin position="141"/>
        <end position="162"/>
    </location>
</feature>
<evidence type="ECO:0000256" key="4">
    <source>
        <dbReference type="ARBA" id="ARBA00023136"/>
    </source>
</evidence>
<feature type="transmembrane region" description="Helical" evidence="5">
    <location>
        <begin position="270"/>
        <end position="289"/>
    </location>
</feature>
<comment type="caution">
    <text evidence="7">The sequence shown here is derived from an EMBL/GenBank/DDBJ whole genome shotgun (WGS) entry which is preliminary data.</text>
</comment>
<dbReference type="EMBL" id="BMWP01000028">
    <property type="protein sequence ID" value="GGW45949.1"/>
    <property type="molecule type" value="Genomic_DNA"/>
</dbReference>
<dbReference type="SUPFAM" id="SSF103473">
    <property type="entry name" value="MFS general substrate transporter"/>
    <property type="match status" value="1"/>
</dbReference>
<evidence type="ECO:0000256" key="2">
    <source>
        <dbReference type="ARBA" id="ARBA00022692"/>
    </source>
</evidence>
<feature type="transmembrane region" description="Helical" evidence="5">
    <location>
        <begin position="327"/>
        <end position="349"/>
    </location>
</feature>
<keyword evidence="3 5" id="KW-1133">Transmembrane helix</keyword>
<dbReference type="InterPro" id="IPR011701">
    <property type="entry name" value="MFS"/>
</dbReference>
<dbReference type="InterPro" id="IPR020846">
    <property type="entry name" value="MFS_dom"/>
</dbReference>
<feature type="transmembrane region" description="Helical" evidence="5">
    <location>
        <begin position="301"/>
        <end position="321"/>
    </location>
</feature>
<feature type="transmembrane region" description="Helical" evidence="5">
    <location>
        <begin position="83"/>
        <end position="110"/>
    </location>
</feature>
<feature type="transmembrane region" description="Helical" evidence="5">
    <location>
        <begin position="12"/>
        <end position="29"/>
    </location>
</feature>
<dbReference type="InterPro" id="IPR036259">
    <property type="entry name" value="MFS_trans_sf"/>
</dbReference>
<comment type="subcellular location">
    <subcellularLocation>
        <location evidence="1">Endomembrane system</location>
        <topology evidence="1">Multi-pass membrane protein</topology>
    </subcellularLocation>
</comment>
<accession>A0A918J6R3</accession>